<evidence type="ECO:0000313" key="3">
    <source>
        <dbReference type="EMBL" id="POR38325.1"/>
    </source>
</evidence>
<comment type="caution">
    <text evidence="3">The sequence shown here is derived from an EMBL/GenBank/DDBJ whole genome shotgun (WGS) entry which is preliminary data.</text>
</comment>
<dbReference type="AlphaFoldDB" id="A0A2S4L7B1"/>
<accession>A0A2S4L7B1</accession>
<sequence length="235" mass="26177">MPKFDGWRVTYMDNHDSGRPEYRKYAAKMLATYLGTLSGTLKSTWPTSNAGDVDSGGLHRRRGAQLLQQRPGAARRGRGHEGCAARDAPEGEEQRAAADAKGCREARGFTAAEKRWMRVDDDMDFAEWNIEKQESDADSVLSYWRNVLAVRKGEQDVSVYGQCEILPVKRREDGFAYRMTSFDDRTALVMLNFSDQGFKTVCLRGVALGDGRAAGVSKTAALGRPWVVLKPYSKV</sequence>
<dbReference type="InterPro" id="IPR017853">
    <property type="entry name" value="GH"/>
</dbReference>
<feature type="region of interest" description="Disordered" evidence="1">
    <location>
        <begin position="68"/>
        <end position="99"/>
    </location>
</feature>
<feature type="compositionally biased region" description="Basic and acidic residues" evidence="1">
    <location>
        <begin position="79"/>
        <end position="99"/>
    </location>
</feature>
<dbReference type="STRING" id="94208.A0A2S4L7B1"/>
<evidence type="ECO:0000313" key="4">
    <source>
        <dbReference type="Proteomes" id="UP000237481"/>
    </source>
</evidence>
<dbReference type="InterPro" id="IPR006047">
    <property type="entry name" value="GH13_cat_dom"/>
</dbReference>
<dbReference type="GO" id="GO:0005975">
    <property type="term" value="P:carbohydrate metabolic process"/>
    <property type="evidence" value="ECO:0007669"/>
    <property type="project" value="InterPro"/>
</dbReference>
<dbReference type="EMBL" id="PKSG01000150">
    <property type="protein sequence ID" value="POR38325.1"/>
    <property type="molecule type" value="Genomic_DNA"/>
</dbReference>
<dbReference type="OrthoDB" id="1740265at2759"/>
<dbReference type="GO" id="GO:0016787">
    <property type="term" value="F:hydrolase activity"/>
    <property type="evidence" value="ECO:0007669"/>
    <property type="project" value="UniProtKB-KW"/>
</dbReference>
<dbReference type="Gene3D" id="3.20.20.80">
    <property type="entry name" value="Glycosidases"/>
    <property type="match status" value="1"/>
</dbReference>
<organism evidence="3 4">
    <name type="scientific">Tolypocladium paradoxum</name>
    <dbReference type="NCBI Taxonomy" id="94208"/>
    <lineage>
        <taxon>Eukaryota</taxon>
        <taxon>Fungi</taxon>
        <taxon>Dikarya</taxon>
        <taxon>Ascomycota</taxon>
        <taxon>Pezizomycotina</taxon>
        <taxon>Sordariomycetes</taxon>
        <taxon>Hypocreomycetidae</taxon>
        <taxon>Hypocreales</taxon>
        <taxon>Ophiocordycipitaceae</taxon>
        <taxon>Tolypocladium</taxon>
    </lineage>
</organism>
<feature type="domain" description="Glycosyl hydrolase family 13 catalytic" evidence="2">
    <location>
        <begin position="5"/>
        <end position="155"/>
    </location>
</feature>
<keyword evidence="4" id="KW-1185">Reference proteome</keyword>
<dbReference type="Pfam" id="PF00128">
    <property type="entry name" value="Alpha-amylase"/>
    <property type="match status" value="1"/>
</dbReference>
<gene>
    <name evidence="3" type="ORF">TPAR_01460</name>
</gene>
<protein>
    <submittedName>
        <fullName evidence="3">Glycoside hydrolase family 13</fullName>
    </submittedName>
</protein>
<dbReference type="Proteomes" id="UP000237481">
    <property type="component" value="Unassembled WGS sequence"/>
</dbReference>
<reference evidence="3 4" key="1">
    <citation type="submission" date="2018-01" db="EMBL/GenBank/DDBJ databases">
        <title>Harnessing the power of phylogenomics to disentangle the directionality and signatures of interkingdom host jumping in the parasitic fungal genus Tolypocladium.</title>
        <authorList>
            <person name="Quandt C.A."/>
            <person name="Patterson W."/>
            <person name="Spatafora J.W."/>
        </authorList>
    </citation>
    <scope>NUCLEOTIDE SEQUENCE [LARGE SCALE GENOMIC DNA]</scope>
    <source>
        <strain evidence="3 4">NRBC 100945</strain>
    </source>
</reference>
<evidence type="ECO:0000259" key="2">
    <source>
        <dbReference type="Pfam" id="PF00128"/>
    </source>
</evidence>
<dbReference type="SUPFAM" id="SSF51445">
    <property type="entry name" value="(Trans)glycosidases"/>
    <property type="match status" value="1"/>
</dbReference>
<name>A0A2S4L7B1_9HYPO</name>
<proteinExistence type="predicted"/>
<evidence type="ECO:0000256" key="1">
    <source>
        <dbReference type="SAM" id="MobiDB-lite"/>
    </source>
</evidence>
<keyword evidence="3" id="KW-0378">Hydrolase</keyword>